<accession>A0A084B996</accession>
<dbReference type="AlphaFoldDB" id="A0A084B996"/>
<dbReference type="EMBL" id="KL647655">
    <property type="protein sequence ID" value="KEY74125.1"/>
    <property type="molecule type" value="Genomic_DNA"/>
</dbReference>
<dbReference type="Proteomes" id="UP000028045">
    <property type="component" value="Unassembled WGS sequence"/>
</dbReference>
<feature type="region of interest" description="Disordered" evidence="1">
    <location>
        <begin position="1"/>
        <end position="33"/>
    </location>
</feature>
<organism evidence="2 3">
    <name type="scientific">Stachybotrys chartarum (strain CBS 109288 / IBT 7711)</name>
    <name type="common">Toxic black mold</name>
    <name type="synonym">Stilbospora chartarum</name>
    <dbReference type="NCBI Taxonomy" id="1280523"/>
    <lineage>
        <taxon>Eukaryota</taxon>
        <taxon>Fungi</taxon>
        <taxon>Dikarya</taxon>
        <taxon>Ascomycota</taxon>
        <taxon>Pezizomycotina</taxon>
        <taxon>Sordariomycetes</taxon>
        <taxon>Hypocreomycetidae</taxon>
        <taxon>Hypocreales</taxon>
        <taxon>Stachybotryaceae</taxon>
        <taxon>Stachybotrys</taxon>
    </lineage>
</organism>
<protein>
    <submittedName>
        <fullName evidence="2">Uncharacterized protein</fullName>
    </submittedName>
</protein>
<name>A0A084B996_STACB</name>
<evidence type="ECO:0000313" key="3">
    <source>
        <dbReference type="Proteomes" id="UP000028045"/>
    </source>
</evidence>
<feature type="compositionally biased region" description="Basic and acidic residues" evidence="1">
    <location>
        <begin position="171"/>
        <end position="180"/>
    </location>
</feature>
<keyword evidence="3" id="KW-1185">Reference proteome</keyword>
<feature type="compositionally biased region" description="Low complexity" evidence="1">
    <location>
        <begin position="1"/>
        <end position="10"/>
    </location>
</feature>
<gene>
    <name evidence="2" type="ORF">S7711_10938</name>
</gene>
<reference evidence="2 3" key="1">
    <citation type="journal article" date="2014" name="BMC Genomics">
        <title>Comparative genome sequencing reveals chemotype-specific gene clusters in the toxigenic black mold Stachybotrys.</title>
        <authorList>
            <person name="Semeiks J."/>
            <person name="Borek D."/>
            <person name="Otwinowski Z."/>
            <person name="Grishin N.V."/>
        </authorList>
    </citation>
    <scope>NUCLEOTIDE SEQUENCE [LARGE SCALE GENOMIC DNA]</scope>
    <source>
        <strain evidence="3">CBS 109288 / IBT 7711</strain>
    </source>
</reference>
<dbReference type="HOGENOM" id="CLU_1180883_0_0_1"/>
<proteinExistence type="predicted"/>
<sequence>MAAVAVQQQARGGGHSSHRYAPVGRRTPPVVAAGNGKQRMTARLAPATAAAFSDKHGHHLAPLGTDICSHAVARGRDRQRPRNAISHADQHDFHSLQNRTASAGWVAQGWNRARAGPDRAVIGSFAGGSCGPWAPSPSPQLPLTAHLSHAANLPASIQLPLCLYAFKHRKPNQESRRDQSRYFSPVSSLRPPSARSYDAHAGPRATASPTAVLPVIKRPNNAVGMWKKNKDNQET</sequence>
<evidence type="ECO:0000256" key="1">
    <source>
        <dbReference type="SAM" id="MobiDB-lite"/>
    </source>
</evidence>
<feature type="region of interest" description="Disordered" evidence="1">
    <location>
        <begin position="170"/>
        <end position="211"/>
    </location>
</feature>
<evidence type="ECO:0000313" key="2">
    <source>
        <dbReference type="EMBL" id="KEY74125.1"/>
    </source>
</evidence>